<evidence type="ECO:0000313" key="2">
    <source>
        <dbReference type="EMBL" id="QJA87569.1"/>
    </source>
</evidence>
<gene>
    <name evidence="1" type="ORF">MM415A01144_0015</name>
    <name evidence="2" type="ORF">MM415B02957_0001</name>
</gene>
<dbReference type="EMBL" id="MT142717">
    <property type="protein sequence ID" value="QJA87569.1"/>
    <property type="molecule type" value="Genomic_DNA"/>
</dbReference>
<dbReference type="EMBL" id="MT142318">
    <property type="protein sequence ID" value="QJA78065.1"/>
    <property type="molecule type" value="Genomic_DNA"/>
</dbReference>
<dbReference type="Pfam" id="PF03237">
    <property type="entry name" value="Terminase_6N"/>
    <property type="match status" value="1"/>
</dbReference>
<reference evidence="2" key="1">
    <citation type="submission" date="2020-03" db="EMBL/GenBank/DDBJ databases">
        <title>The deep terrestrial virosphere.</title>
        <authorList>
            <person name="Holmfeldt K."/>
            <person name="Nilsson E."/>
            <person name="Simone D."/>
            <person name="Lopez-Fernandez M."/>
            <person name="Wu X."/>
            <person name="de Brujin I."/>
            <person name="Lundin D."/>
            <person name="Andersson A."/>
            <person name="Bertilsson S."/>
            <person name="Dopson M."/>
        </authorList>
    </citation>
    <scope>NUCLEOTIDE SEQUENCE</scope>
    <source>
        <strain evidence="1">MM415A01144</strain>
        <strain evidence="2">MM415B02957</strain>
    </source>
</reference>
<protein>
    <submittedName>
        <fullName evidence="2">Putative terminase</fullName>
    </submittedName>
</protein>
<sequence>MQTEITVEPQIEDYNTIIREKLFGALGYKPWPTQQEFHDSRARFKSLFAGARYGKSKCGAMDVLPDVIKPNTRGWIVGPKYEQASKEFRYIYEELVVKMGFKPKRELNVRYSSPGPQALFFPWGSEVHTRSQENPENLLGEEIDWLLLSEGSRIDEKTYDIFLRARLGTRRGRVIVPTTPKGYNWLYKRFYLSAVDGNPLYWSKIVSVLENPLFSREEYEQAKKELPEEVFREQYDGEFVAYTGLIYKRFSRPKHVIDSFVIPAHWVRFRSIDPHPHTPCAVLWVAIDEDGTFYLYDEMFIPDLTIAEISDRIHAREGNTEVHRGLIDPNAKYIDKLRGQTMSVQMQFRQNGIQCIEANNKFESGYYRISHLLTPQPVYGDEKNLKPKMFVFKHLKETIMEFESCNWENENKDNHMLDNLKYIVNDNPMRTWKEEEIHELQEEERERQREMNPITGY</sequence>
<proteinExistence type="predicted"/>
<dbReference type="InterPro" id="IPR027417">
    <property type="entry name" value="P-loop_NTPase"/>
</dbReference>
<dbReference type="Gene3D" id="3.40.50.300">
    <property type="entry name" value="P-loop containing nucleotide triphosphate hydrolases"/>
    <property type="match status" value="1"/>
</dbReference>
<organism evidence="2">
    <name type="scientific">viral metagenome</name>
    <dbReference type="NCBI Taxonomy" id="1070528"/>
    <lineage>
        <taxon>unclassified sequences</taxon>
        <taxon>metagenomes</taxon>
        <taxon>organismal metagenomes</taxon>
    </lineage>
</organism>
<name>A0A6M3KZN9_9ZZZZ</name>
<dbReference type="AlphaFoldDB" id="A0A6M3KZN9"/>
<dbReference type="Gene3D" id="3.30.420.280">
    <property type="match status" value="1"/>
</dbReference>
<evidence type="ECO:0000313" key="1">
    <source>
        <dbReference type="EMBL" id="QJA78065.1"/>
    </source>
</evidence>
<accession>A0A6M3KZN9</accession>